<dbReference type="Gene3D" id="3.20.20.70">
    <property type="entry name" value="Aldolase class I"/>
    <property type="match status" value="1"/>
</dbReference>
<feature type="non-terminal residue" evidence="4">
    <location>
        <position position="384"/>
    </location>
</feature>
<evidence type="ECO:0000259" key="3">
    <source>
        <dbReference type="Pfam" id="PF14691"/>
    </source>
</evidence>
<dbReference type="GO" id="GO:0017113">
    <property type="term" value="F:dihydropyrimidine dehydrogenase (NADP+) activity"/>
    <property type="evidence" value="ECO:0007669"/>
    <property type="project" value="TreeGrafter"/>
</dbReference>
<dbReference type="PANTHER" id="PTHR43073:SF2">
    <property type="entry name" value="DIHYDROPYRIMIDINE DEHYDROGENASE [NADP(+)]"/>
    <property type="match status" value="1"/>
</dbReference>
<sequence length="384" mass="42385">MVNLDTVYLGLKLKSPVIAGSAGITETVERMKKAEDNGAGAVVMKSLFEDEISRTSPTPRFKLIKYCEGLKDNESKDGFSLYSYEQGSQWGLERYSEEVHRAKKELDIPIIASINCISKEGWVSYAKRLEKAGADALEINLSCPHGSIIFRGKEVEKSILSTVRLVRENVSLPIVAKISSQLTSPVQIVKEIESLGVNGITLFNRLTGIDIGIEEERPIMHQGYAGYGGSWAIHQSLRWISEIFPQLKIDISGSGGVSGGEDIIKYLLAGATTVQTVTAILLNGYGVIEEFVGGLKEYMDRKSYQRIEDFRGKLSSRIKGTYEIKRDHYLKAEINDNLIPPCQAGCPAGIDIQGYVALISQGKFGEAFDLIREKVPFPLVLSRI</sequence>
<evidence type="ECO:0000313" key="4">
    <source>
        <dbReference type="EMBL" id="GAF71916.1"/>
    </source>
</evidence>
<dbReference type="InterPro" id="IPR005720">
    <property type="entry name" value="Dihydroorotate_DH_cat"/>
</dbReference>
<feature type="domain" description="Dihydroorotate dehydrogenase catalytic" evidence="2">
    <location>
        <begin position="4"/>
        <end position="299"/>
    </location>
</feature>
<dbReference type="PANTHER" id="PTHR43073">
    <property type="entry name" value="DIHYDROPYRIMIDINE DEHYDROGENASE [NADP(+)]"/>
    <property type="match status" value="1"/>
</dbReference>
<dbReference type="GO" id="GO:0006212">
    <property type="term" value="P:uracil catabolic process"/>
    <property type="evidence" value="ECO:0007669"/>
    <property type="project" value="TreeGrafter"/>
</dbReference>
<dbReference type="InterPro" id="IPR013785">
    <property type="entry name" value="Aldolase_TIM"/>
</dbReference>
<dbReference type="GO" id="GO:0005737">
    <property type="term" value="C:cytoplasm"/>
    <property type="evidence" value="ECO:0007669"/>
    <property type="project" value="InterPro"/>
</dbReference>
<dbReference type="GO" id="GO:0002058">
    <property type="term" value="F:uracil binding"/>
    <property type="evidence" value="ECO:0007669"/>
    <property type="project" value="TreeGrafter"/>
</dbReference>
<name>X0S9Q7_9ZZZZ</name>
<reference evidence="4" key="1">
    <citation type="journal article" date="2014" name="Front. Microbiol.">
        <title>High frequency of phylogenetically diverse reductive dehalogenase-homologous genes in deep subseafloor sedimentary metagenomes.</title>
        <authorList>
            <person name="Kawai M."/>
            <person name="Futagami T."/>
            <person name="Toyoda A."/>
            <person name="Takaki Y."/>
            <person name="Nishi S."/>
            <person name="Hori S."/>
            <person name="Arai W."/>
            <person name="Tsubouchi T."/>
            <person name="Morono Y."/>
            <person name="Uchiyama I."/>
            <person name="Ito T."/>
            <person name="Fujiyama A."/>
            <person name="Inagaki F."/>
            <person name="Takami H."/>
        </authorList>
    </citation>
    <scope>NUCLEOTIDE SEQUENCE</scope>
    <source>
        <strain evidence="4">Expedition CK06-06</strain>
    </source>
</reference>
<dbReference type="Pfam" id="PF01180">
    <property type="entry name" value="DHO_dh"/>
    <property type="match status" value="1"/>
</dbReference>
<dbReference type="SUPFAM" id="SSF46548">
    <property type="entry name" value="alpha-helical ferredoxin"/>
    <property type="match status" value="1"/>
</dbReference>
<accession>X0S9Q7</accession>
<evidence type="ECO:0000256" key="1">
    <source>
        <dbReference type="ARBA" id="ARBA00023002"/>
    </source>
</evidence>
<feature type="domain" description="Dihydroprymidine dehydrogenase" evidence="3">
    <location>
        <begin position="340"/>
        <end position="384"/>
    </location>
</feature>
<comment type="caution">
    <text evidence="4">The sequence shown here is derived from an EMBL/GenBank/DDBJ whole genome shotgun (WGS) entry which is preliminary data.</text>
</comment>
<dbReference type="AlphaFoldDB" id="X0S9Q7"/>
<dbReference type="SUPFAM" id="SSF51395">
    <property type="entry name" value="FMN-linked oxidoreductases"/>
    <property type="match status" value="1"/>
</dbReference>
<dbReference type="GO" id="GO:0050661">
    <property type="term" value="F:NADP binding"/>
    <property type="evidence" value="ECO:0007669"/>
    <property type="project" value="TreeGrafter"/>
</dbReference>
<proteinExistence type="predicted"/>
<keyword evidence="1" id="KW-0560">Oxidoreductase</keyword>
<evidence type="ECO:0008006" key="5">
    <source>
        <dbReference type="Google" id="ProtNLM"/>
    </source>
</evidence>
<dbReference type="EMBL" id="BARS01000106">
    <property type="protein sequence ID" value="GAF71916.1"/>
    <property type="molecule type" value="Genomic_DNA"/>
</dbReference>
<dbReference type="Pfam" id="PF14691">
    <property type="entry name" value="Fer4_20"/>
    <property type="match status" value="1"/>
</dbReference>
<evidence type="ECO:0000259" key="2">
    <source>
        <dbReference type="Pfam" id="PF01180"/>
    </source>
</evidence>
<dbReference type="GO" id="GO:0006210">
    <property type="term" value="P:thymine catabolic process"/>
    <property type="evidence" value="ECO:0007669"/>
    <property type="project" value="TreeGrafter"/>
</dbReference>
<organism evidence="4">
    <name type="scientific">marine sediment metagenome</name>
    <dbReference type="NCBI Taxonomy" id="412755"/>
    <lineage>
        <taxon>unclassified sequences</taxon>
        <taxon>metagenomes</taxon>
        <taxon>ecological metagenomes</taxon>
    </lineage>
</organism>
<protein>
    <recommendedName>
        <fullName evidence="5">Dihydroorotate dehydrogenase domain-containing protein</fullName>
    </recommendedName>
</protein>
<dbReference type="InterPro" id="IPR028261">
    <property type="entry name" value="DPD_II"/>
</dbReference>
<gene>
    <name evidence="4" type="ORF">S01H1_00310</name>
</gene>